<dbReference type="InterPro" id="IPR010502">
    <property type="entry name" value="Carb-bd_dom_fam9"/>
</dbReference>
<dbReference type="GO" id="GO:0030246">
    <property type="term" value="F:carbohydrate binding"/>
    <property type="evidence" value="ECO:0007669"/>
    <property type="project" value="InterPro"/>
</dbReference>
<dbReference type="GO" id="GO:0004553">
    <property type="term" value="F:hydrolase activity, hydrolyzing O-glycosyl compounds"/>
    <property type="evidence" value="ECO:0007669"/>
    <property type="project" value="InterPro"/>
</dbReference>
<feature type="domain" description="Carbohydrate-binding" evidence="3">
    <location>
        <begin position="262"/>
        <end position="445"/>
    </location>
</feature>
<dbReference type="InterPro" id="IPR008979">
    <property type="entry name" value="Galactose-bd-like_sf"/>
</dbReference>
<dbReference type="SUPFAM" id="SSF49785">
    <property type="entry name" value="Galactose-binding domain-like"/>
    <property type="match status" value="1"/>
</dbReference>
<feature type="chain" id="PRO_5022807786" description="Carbohydrate-binding domain-containing protein" evidence="2">
    <location>
        <begin position="30"/>
        <end position="1082"/>
    </location>
</feature>
<feature type="signal peptide" evidence="2">
    <location>
        <begin position="1"/>
        <end position="29"/>
    </location>
</feature>
<dbReference type="Proteomes" id="UP000317238">
    <property type="component" value="Unassembled WGS sequence"/>
</dbReference>
<dbReference type="AlphaFoldDB" id="A0A5C5Y3M6"/>
<dbReference type="CDD" id="cd09620">
    <property type="entry name" value="CBM9_like_3"/>
    <property type="match status" value="1"/>
</dbReference>
<dbReference type="OrthoDB" id="226401at2"/>
<organism evidence="4 5">
    <name type="scientific">Crateriforma conspicua</name>
    <dbReference type="NCBI Taxonomy" id="2527996"/>
    <lineage>
        <taxon>Bacteria</taxon>
        <taxon>Pseudomonadati</taxon>
        <taxon>Planctomycetota</taxon>
        <taxon>Planctomycetia</taxon>
        <taxon>Planctomycetales</taxon>
        <taxon>Planctomycetaceae</taxon>
        <taxon>Crateriforma</taxon>
    </lineage>
</organism>
<keyword evidence="2" id="KW-0732">Signal</keyword>
<feature type="region of interest" description="Disordered" evidence="1">
    <location>
        <begin position="248"/>
        <end position="267"/>
    </location>
</feature>
<dbReference type="GO" id="GO:0016052">
    <property type="term" value="P:carbohydrate catabolic process"/>
    <property type="evidence" value="ECO:0007669"/>
    <property type="project" value="InterPro"/>
</dbReference>
<evidence type="ECO:0000313" key="4">
    <source>
        <dbReference type="EMBL" id="TWT69409.1"/>
    </source>
</evidence>
<dbReference type="Pfam" id="PF06452">
    <property type="entry name" value="CBM9_1"/>
    <property type="match status" value="1"/>
</dbReference>
<dbReference type="Gene3D" id="2.60.40.1190">
    <property type="match status" value="1"/>
</dbReference>
<proteinExistence type="predicted"/>
<keyword evidence="5" id="KW-1185">Reference proteome</keyword>
<dbReference type="SUPFAM" id="SSF49464">
    <property type="entry name" value="Carboxypeptidase regulatory domain-like"/>
    <property type="match status" value="1"/>
</dbReference>
<dbReference type="Gene3D" id="2.60.120.260">
    <property type="entry name" value="Galactose-binding domain-like"/>
    <property type="match status" value="1"/>
</dbReference>
<dbReference type="RefSeq" id="WP_146438851.1">
    <property type="nucleotide sequence ID" value="NZ_SJPL01000001.1"/>
</dbReference>
<dbReference type="EMBL" id="SJPL01000001">
    <property type="protein sequence ID" value="TWT69409.1"/>
    <property type="molecule type" value="Genomic_DNA"/>
</dbReference>
<accession>A0A5C5Y3M6</accession>
<dbReference type="SUPFAM" id="SSF49344">
    <property type="entry name" value="CBD9-like"/>
    <property type="match status" value="1"/>
</dbReference>
<name>A0A5C5Y3M6_9PLAN</name>
<evidence type="ECO:0000313" key="5">
    <source>
        <dbReference type="Proteomes" id="UP000317238"/>
    </source>
</evidence>
<gene>
    <name evidence="4" type="ORF">Pan14r_16950</name>
</gene>
<evidence type="ECO:0000256" key="2">
    <source>
        <dbReference type="SAM" id="SignalP"/>
    </source>
</evidence>
<comment type="caution">
    <text evidence="4">The sequence shown here is derived from an EMBL/GenBank/DDBJ whole genome shotgun (WGS) entry which is preliminary data.</text>
</comment>
<sequence length="1082" mass="121681" precursor="true">MRQLDDRRRQPFLACIGWLLLCTSTFASAAQPDLSKLPVEALQQTENLIANPSFENGWDQWTPPKVSHQVAKNQWESEPYEDYQWIRQDSLDGQQHVQIRSNQSQTISFSPRRSVKVYRGCTYRFQISYRRQLVAMEPSRTTPSLRVIFHDADGNATVNDPDGKYYVYHDTRDKSTNTDAWTSATYTFTVNPNSNVDRVNLSVFLYDQGTIAFDGAAFYNDTARGQSEPDKPTTQWVALSSPTVDKARPQIGIRPTSGPLTIDGRSDDAGWQSVRPLSLVRSIDGGKSSPTTTFQVTRDADAIYFFARAIETGQESHRHGSDRRNDLSIHDNDCIDLFLQPDPASGTYFQITMNPNGGLVTRKWNGRDNEVPWVPTDIQVAGHIDFDYWTVEAAIPLDALGAAEPLPGSTWAANVCRAEVPGTRNWNAWSYTGGDFHHPDRFGWFRFVDPSSAAADTLSTVKGTVLDTNGKPLAGIPINAMGRIERTNADGVFRFEDVAIGTHRFAVLSPLHEPLQGDVSVKRDFENIAPIQIERRDSFRVAFDMPQSDQARAAQWLSASLTEPPAMDQPSPQITSMELIAARGETKAFAVSALVHQDLASPSIQLSELKSNDSVIGPADVSVRWVQRMLQPVHYQGPKDDAVFVWRFLWDEPPATLSSGQLRLLVGTIDIPADAPAGTYTGQLTLRSADQPIATLPVSLRVGDFELRSPEKRAGAFLNISKGSLFQAGPQWESVVMQDMADHQATTMHYWAGISFGSDGNPVTRAAEQSLRLQQQYGMKPPYSIKFSVEQLAQVLGVEFLDRHAIDIESLKAKETEFREAVQRGVAAVADLEKQFGLPANSLVLFWSDEVFIGQRLEPWIYTAKIVRQYTDNPIGLTFDPRDVEKWDRVEPLVDVPFFHGRNLDLWSSEENHSYDQLHQRIDASGDVPFAYYNIIRTSITPEYARLVNGYWLWQTPVHSQMHWTYYWGDQDAMVGVREGDRIAPFFALAAPHPSRPQMLSTLDWENLREGVTDHRYVVTLEHAIERAGPDKKATVDRAKRFLESLRQTGPVVDDAARQLDAADYDKRRTEMHRLISELMSR</sequence>
<evidence type="ECO:0000256" key="1">
    <source>
        <dbReference type="SAM" id="MobiDB-lite"/>
    </source>
</evidence>
<dbReference type="InterPro" id="IPR008969">
    <property type="entry name" value="CarboxyPept-like_regulatory"/>
</dbReference>
<evidence type="ECO:0000259" key="3">
    <source>
        <dbReference type="Pfam" id="PF06452"/>
    </source>
</evidence>
<reference evidence="4 5" key="1">
    <citation type="submission" date="2019-02" db="EMBL/GenBank/DDBJ databases">
        <title>Deep-cultivation of Planctomycetes and their phenomic and genomic characterization uncovers novel biology.</title>
        <authorList>
            <person name="Wiegand S."/>
            <person name="Jogler M."/>
            <person name="Boedeker C."/>
            <person name="Pinto D."/>
            <person name="Vollmers J."/>
            <person name="Rivas-Marin E."/>
            <person name="Kohn T."/>
            <person name="Peeters S.H."/>
            <person name="Heuer A."/>
            <person name="Rast P."/>
            <person name="Oberbeckmann S."/>
            <person name="Bunk B."/>
            <person name="Jeske O."/>
            <person name="Meyerdierks A."/>
            <person name="Storesund J.E."/>
            <person name="Kallscheuer N."/>
            <person name="Luecker S."/>
            <person name="Lage O.M."/>
            <person name="Pohl T."/>
            <person name="Merkel B.J."/>
            <person name="Hornburger P."/>
            <person name="Mueller R.-W."/>
            <person name="Bruemmer F."/>
            <person name="Labrenz M."/>
            <person name="Spormann A.M."/>
            <person name="Op Den Camp H."/>
            <person name="Overmann J."/>
            <person name="Amann R."/>
            <person name="Jetten M.S.M."/>
            <person name="Mascher T."/>
            <person name="Medema M.H."/>
            <person name="Devos D.P."/>
            <person name="Kaster A.-K."/>
            <person name="Ovreas L."/>
            <person name="Rohde M."/>
            <person name="Galperin M.Y."/>
            <person name="Jogler C."/>
        </authorList>
    </citation>
    <scope>NUCLEOTIDE SEQUENCE [LARGE SCALE GENOMIC DNA]</scope>
    <source>
        <strain evidence="4 5">Pan14r</strain>
    </source>
</reference>
<protein>
    <recommendedName>
        <fullName evidence="3">Carbohydrate-binding domain-containing protein</fullName>
    </recommendedName>
</protein>